<dbReference type="GO" id="GO:0006487">
    <property type="term" value="P:protein N-linked glycosylation"/>
    <property type="evidence" value="ECO:0007669"/>
    <property type="project" value="TreeGrafter"/>
</dbReference>
<dbReference type="Pfam" id="PF00534">
    <property type="entry name" value="Glycos_transf_1"/>
    <property type="match status" value="1"/>
</dbReference>
<reference evidence="2 3" key="1">
    <citation type="submission" date="2018-05" db="EMBL/GenBank/DDBJ databases">
        <title>Complete Genome Sequences of Extremely Thermoacidophilic, Metal-Mobilizing Type-Strain Members of the Archaeal Family Sulfolobaceae: Acidianus brierleyi DSM-1651T, Acidianus sulfidivorans DSM-18786T, Metallosphaera hakonensis DSM-7519T, and Metallosphaera prunae DSM-10039T.</title>
        <authorList>
            <person name="Counts J.A."/>
            <person name="Kelly R.M."/>
        </authorList>
    </citation>
    <scope>NUCLEOTIDE SEQUENCE [LARGE SCALE GENOMIC DNA]</scope>
    <source>
        <strain evidence="2 3">JP7</strain>
    </source>
</reference>
<evidence type="ECO:0000313" key="3">
    <source>
        <dbReference type="Proteomes" id="UP000248410"/>
    </source>
</evidence>
<accession>A0A2U9IP91</accession>
<dbReference type="GO" id="GO:0004377">
    <property type="term" value="F:GDP-Man:Man(3)GlcNAc(2)-PP-Dol alpha-1,2-mannosyltransferase activity"/>
    <property type="evidence" value="ECO:0007669"/>
    <property type="project" value="InterPro"/>
</dbReference>
<dbReference type="PANTHER" id="PTHR45919:SF1">
    <property type="entry name" value="GDP-MAN:MAN(3)GLCNAC(2)-PP-DOL ALPHA-1,2-MANNOSYLTRANSFERASE"/>
    <property type="match status" value="1"/>
</dbReference>
<dbReference type="Gene3D" id="3.40.50.2000">
    <property type="entry name" value="Glycogen Phosphorylase B"/>
    <property type="match status" value="1"/>
</dbReference>
<dbReference type="PANTHER" id="PTHR45919">
    <property type="entry name" value="GDP-MAN:MAN(3)GLCNAC(2)-PP-DOL ALPHA-1,2-MANNOSYLTRANSFERASE"/>
    <property type="match status" value="1"/>
</dbReference>
<keyword evidence="3" id="KW-1185">Reference proteome</keyword>
<dbReference type="Proteomes" id="UP000248410">
    <property type="component" value="Chromosome"/>
</dbReference>
<dbReference type="InterPro" id="IPR001296">
    <property type="entry name" value="Glyco_trans_1"/>
</dbReference>
<dbReference type="InterPro" id="IPR038013">
    <property type="entry name" value="ALG11"/>
</dbReference>
<dbReference type="EMBL" id="CP029288">
    <property type="protein sequence ID" value="AWR97825.1"/>
    <property type="molecule type" value="Genomic_DNA"/>
</dbReference>
<dbReference type="KEGG" id="asul:DFR86_09900"/>
<proteinExistence type="predicted"/>
<protein>
    <recommendedName>
        <fullName evidence="1">Glycosyl transferase family 1 domain-containing protein</fullName>
    </recommendedName>
</protein>
<dbReference type="GO" id="GO:0016020">
    <property type="term" value="C:membrane"/>
    <property type="evidence" value="ECO:0007669"/>
    <property type="project" value="TreeGrafter"/>
</dbReference>
<dbReference type="AlphaFoldDB" id="A0A2U9IP91"/>
<organism evidence="2 3">
    <name type="scientific">Acidianus sulfidivorans JP7</name>
    <dbReference type="NCBI Taxonomy" id="619593"/>
    <lineage>
        <taxon>Archaea</taxon>
        <taxon>Thermoproteota</taxon>
        <taxon>Thermoprotei</taxon>
        <taxon>Sulfolobales</taxon>
        <taxon>Sulfolobaceae</taxon>
        <taxon>Acidianus</taxon>
    </lineage>
</organism>
<sequence>MYGVYCLSSFFYSFRGSERVTVSVISVLKYLGYKVRLVTSYFDKEKVKKWDKNFIEPDEVVIKKSPIKIGWYNALYFSLLTKPGNSISTIGDITHSDFSYIHFPFSLSNNLGKMGISDEVYYRKMNLPGGYFSEKFKFHFIPYKYAEAFYSTPYKYAYKLFFRNSKSRLLANSSWTGKILEYSGYSYTVLYPPVDVEKFLSIKSDKKRDPKLVISIGRVSPEKNLENLVYVASKLKEYKFVILGATGKGEYRIKYYDYIVNEAKKLGNVEIISNFTDDVLLKYLSEASVYFHSKINEHFGISIVEALAAGLVPVVHKSGGAWYDIVKEGKYGFGYETADEAVNAVVEASKYENDFRDYANEFSFEKFKDRFSSILG</sequence>
<dbReference type="SUPFAM" id="SSF53756">
    <property type="entry name" value="UDP-Glycosyltransferase/glycogen phosphorylase"/>
    <property type="match status" value="1"/>
</dbReference>
<feature type="domain" description="Glycosyl transferase family 1" evidence="1">
    <location>
        <begin position="202"/>
        <end position="359"/>
    </location>
</feature>
<evidence type="ECO:0000313" key="2">
    <source>
        <dbReference type="EMBL" id="AWR97825.1"/>
    </source>
</evidence>
<gene>
    <name evidence="2" type="ORF">DFR86_09900</name>
</gene>
<name>A0A2U9IP91_9CREN</name>
<evidence type="ECO:0000259" key="1">
    <source>
        <dbReference type="Pfam" id="PF00534"/>
    </source>
</evidence>